<feature type="transmembrane region" description="Helical" evidence="10">
    <location>
        <begin position="49"/>
        <end position="72"/>
    </location>
</feature>
<evidence type="ECO:0000256" key="6">
    <source>
        <dbReference type="ARBA" id="ARBA00022989"/>
    </source>
</evidence>
<dbReference type="Gene3D" id="1.50.40.10">
    <property type="entry name" value="Mitochondrial carrier domain"/>
    <property type="match status" value="1"/>
</dbReference>
<dbReference type="InterPro" id="IPR023395">
    <property type="entry name" value="MCP_dom_sf"/>
</dbReference>
<evidence type="ECO:0000256" key="8">
    <source>
        <dbReference type="PROSITE-ProRule" id="PRU00282"/>
    </source>
</evidence>
<dbReference type="STRING" id="1314674.A0A0D7BPW3"/>
<evidence type="ECO:0000313" key="12">
    <source>
        <dbReference type="Proteomes" id="UP000054007"/>
    </source>
</evidence>
<proteinExistence type="inferred from homology"/>
<protein>
    <submittedName>
        <fullName evidence="11">Mitochondrial carrier</fullName>
    </submittedName>
</protein>
<evidence type="ECO:0000256" key="5">
    <source>
        <dbReference type="ARBA" id="ARBA00022737"/>
    </source>
</evidence>
<dbReference type="SUPFAM" id="SSF103506">
    <property type="entry name" value="Mitochondrial carrier"/>
    <property type="match status" value="1"/>
</dbReference>
<feature type="repeat" description="Solcar" evidence="8">
    <location>
        <begin position="86"/>
        <end position="163"/>
    </location>
</feature>
<keyword evidence="7 8" id="KW-0472">Membrane</keyword>
<dbReference type="PANTHER" id="PTHR45667">
    <property type="entry name" value="S-ADENOSYLMETHIONINE MITOCHONDRIAL CARRIER PROTEIN"/>
    <property type="match status" value="1"/>
</dbReference>
<evidence type="ECO:0000256" key="1">
    <source>
        <dbReference type="ARBA" id="ARBA00004141"/>
    </source>
</evidence>
<keyword evidence="4 8" id="KW-0812">Transmembrane</keyword>
<evidence type="ECO:0000256" key="9">
    <source>
        <dbReference type="RuleBase" id="RU000488"/>
    </source>
</evidence>
<dbReference type="GO" id="GO:0016020">
    <property type="term" value="C:membrane"/>
    <property type="evidence" value="ECO:0007669"/>
    <property type="project" value="UniProtKB-SubCell"/>
</dbReference>
<keyword evidence="12" id="KW-1185">Reference proteome</keyword>
<dbReference type="InterPro" id="IPR018108">
    <property type="entry name" value="MCP_transmembrane"/>
</dbReference>
<evidence type="ECO:0000256" key="2">
    <source>
        <dbReference type="ARBA" id="ARBA00006375"/>
    </source>
</evidence>
<evidence type="ECO:0000256" key="4">
    <source>
        <dbReference type="ARBA" id="ARBA00022692"/>
    </source>
</evidence>
<accession>A0A0D7BPW3</accession>
<evidence type="ECO:0000313" key="11">
    <source>
        <dbReference type="EMBL" id="KIY72472.1"/>
    </source>
</evidence>
<evidence type="ECO:0000256" key="3">
    <source>
        <dbReference type="ARBA" id="ARBA00022448"/>
    </source>
</evidence>
<dbReference type="AlphaFoldDB" id="A0A0D7BPW3"/>
<keyword evidence="3 9" id="KW-0813">Transport</keyword>
<evidence type="ECO:0000256" key="7">
    <source>
        <dbReference type="ARBA" id="ARBA00023136"/>
    </source>
</evidence>
<evidence type="ECO:0000256" key="10">
    <source>
        <dbReference type="SAM" id="Phobius"/>
    </source>
</evidence>
<keyword evidence="5" id="KW-0677">Repeat</keyword>
<dbReference type="EMBL" id="KN880443">
    <property type="protein sequence ID" value="KIY72472.1"/>
    <property type="molecule type" value="Genomic_DNA"/>
</dbReference>
<name>A0A0D7BPW3_9AGAR</name>
<sequence length="258" mass="27087">MSSSPTFVHSLLAGGAAGTAVDVLFFPIDTIKTRLQSSRGFFASGGFKSIYSGIGSVALGSSPGAATFFVVYDSLKKTFSQHTSMPAPTVHLTAASVGEVAACLVRVPTEVVKTRTQTAQYSSSWAALRGTSLKGLYRGFGITVFREIPFTSIQFPLYEYLKQQNVIPFALCGATAGGTAAALTTPLDVLKTRIMLSKTKTTVPAVCAEIMRTGGPKAFFAGVIPRTMWISAGGAVFLGVYELVHASLAPKVLPDDSA</sequence>
<comment type="similarity">
    <text evidence="2 9">Belongs to the mitochondrial carrier (TC 2.A.29) family.</text>
</comment>
<organism evidence="11 12">
    <name type="scientific">Cylindrobasidium torrendii FP15055 ss-10</name>
    <dbReference type="NCBI Taxonomy" id="1314674"/>
    <lineage>
        <taxon>Eukaryota</taxon>
        <taxon>Fungi</taxon>
        <taxon>Dikarya</taxon>
        <taxon>Basidiomycota</taxon>
        <taxon>Agaricomycotina</taxon>
        <taxon>Agaricomycetes</taxon>
        <taxon>Agaricomycetidae</taxon>
        <taxon>Agaricales</taxon>
        <taxon>Marasmiineae</taxon>
        <taxon>Physalacriaceae</taxon>
        <taxon>Cylindrobasidium</taxon>
    </lineage>
</organism>
<dbReference type="PROSITE" id="PS50920">
    <property type="entry name" value="SOLCAR"/>
    <property type="match status" value="3"/>
</dbReference>
<keyword evidence="6 10" id="KW-1133">Transmembrane helix</keyword>
<gene>
    <name evidence="11" type="ORF">CYLTODRAFT_449831</name>
</gene>
<reference evidence="11 12" key="1">
    <citation type="journal article" date="2015" name="Fungal Genet. Biol.">
        <title>Evolution of novel wood decay mechanisms in Agaricales revealed by the genome sequences of Fistulina hepatica and Cylindrobasidium torrendii.</title>
        <authorList>
            <person name="Floudas D."/>
            <person name="Held B.W."/>
            <person name="Riley R."/>
            <person name="Nagy L.G."/>
            <person name="Koehler G."/>
            <person name="Ransdell A.S."/>
            <person name="Younus H."/>
            <person name="Chow J."/>
            <person name="Chiniquy J."/>
            <person name="Lipzen A."/>
            <person name="Tritt A."/>
            <person name="Sun H."/>
            <person name="Haridas S."/>
            <person name="LaButti K."/>
            <person name="Ohm R.A."/>
            <person name="Kues U."/>
            <person name="Blanchette R.A."/>
            <person name="Grigoriev I.V."/>
            <person name="Minto R.E."/>
            <person name="Hibbett D.S."/>
        </authorList>
    </citation>
    <scope>NUCLEOTIDE SEQUENCE [LARGE SCALE GENOMIC DNA]</scope>
    <source>
        <strain evidence="11 12">FP15055 ss-10</strain>
    </source>
</reference>
<feature type="transmembrane region" description="Helical" evidence="10">
    <location>
        <begin position="6"/>
        <end position="28"/>
    </location>
</feature>
<feature type="repeat" description="Solcar" evidence="8">
    <location>
        <begin position="164"/>
        <end position="247"/>
    </location>
</feature>
<comment type="subcellular location">
    <subcellularLocation>
        <location evidence="1">Membrane</location>
        <topology evidence="1">Multi-pass membrane protein</topology>
    </subcellularLocation>
</comment>
<dbReference type="OrthoDB" id="415315at2759"/>
<dbReference type="Pfam" id="PF00153">
    <property type="entry name" value="Mito_carr"/>
    <property type="match status" value="3"/>
</dbReference>
<dbReference type="Proteomes" id="UP000054007">
    <property type="component" value="Unassembled WGS sequence"/>
</dbReference>
<feature type="repeat" description="Solcar" evidence="8">
    <location>
        <begin position="5"/>
        <end position="78"/>
    </location>
</feature>